<dbReference type="InterPro" id="IPR043149">
    <property type="entry name" value="TagF_N"/>
</dbReference>
<dbReference type="Proteomes" id="UP000278804">
    <property type="component" value="Chromosome"/>
</dbReference>
<evidence type="ECO:0000256" key="2">
    <source>
        <dbReference type="ARBA" id="ARBA00010488"/>
    </source>
</evidence>
<keyword evidence="3" id="KW-1003">Cell membrane</keyword>
<comment type="subcellular location">
    <subcellularLocation>
        <location evidence="1">Cell membrane</location>
        <topology evidence="1">Peripheral membrane protein</topology>
    </subcellularLocation>
</comment>
<evidence type="ECO:0000256" key="1">
    <source>
        <dbReference type="ARBA" id="ARBA00004202"/>
    </source>
</evidence>
<keyword evidence="7" id="KW-0812">Transmembrane</keyword>
<dbReference type="KEGG" id="eri:EEI45_07760"/>
<evidence type="ECO:0000256" key="7">
    <source>
        <dbReference type="SAM" id="Phobius"/>
    </source>
</evidence>
<dbReference type="InterPro" id="IPR051612">
    <property type="entry name" value="Teichoic_Acid_Biosynth"/>
</dbReference>
<keyword evidence="6 7" id="KW-0472">Membrane</keyword>
<dbReference type="Gene3D" id="3.40.50.12580">
    <property type="match status" value="1"/>
</dbReference>
<proteinExistence type="inferred from homology"/>
<dbReference type="Gene3D" id="3.40.50.11820">
    <property type="match status" value="1"/>
</dbReference>
<feature type="transmembrane region" description="Helical" evidence="7">
    <location>
        <begin position="12"/>
        <end position="34"/>
    </location>
</feature>
<sequence length="381" mass="44521">MKKKLDYILKHNKVLLIVFTKTLSMVFRFIGLFIRTEENLILISANSRGYNDSPRAIYEYMKKDSKYAQYRFVWAVDDVTQTIDGADLVKADTWQYFKTALKAQYWITSVNIERGLHFKKKKTVFLNTWHGVAINEMGNAVAGRTDFDWSDTDYICYSAENERPIYYRDFNARPESMVPTGLPRNDELYHVDSDKVIEIKRSLNIPEDKKVILYAPTWRDSEDFGKSYQIKPPIDCDVWKKALGDEYVVILRTHPYTNELMGVTFDDFFYDGTMYPRVNDLMMISDILISDYSSIIFDYCVLERPVICFGYDYEAYSEKRGFYIDLETVIPSGIIRDEAHLIEHIKSMNYEEQVAKTKVMKENHVTYGGNATEQIVNVVFG</sequence>
<evidence type="ECO:0000313" key="9">
    <source>
        <dbReference type="Proteomes" id="UP000278804"/>
    </source>
</evidence>
<keyword evidence="5" id="KW-0777">Teichoic acid biosynthesis</keyword>
<dbReference type="GO" id="GO:0005886">
    <property type="term" value="C:plasma membrane"/>
    <property type="evidence" value="ECO:0007669"/>
    <property type="project" value="UniProtKB-SubCell"/>
</dbReference>
<dbReference type="PANTHER" id="PTHR37316">
    <property type="entry name" value="TEICHOIC ACID GLYCEROL-PHOSPHATE PRIMASE"/>
    <property type="match status" value="1"/>
</dbReference>
<dbReference type="InterPro" id="IPR007554">
    <property type="entry name" value="Glycerophosphate_synth"/>
</dbReference>
<gene>
    <name evidence="8" type="ORF">EEI45_07760</name>
</gene>
<dbReference type="AlphaFoldDB" id="A0A3Q8S840"/>
<reference evidence="8 9" key="1">
    <citation type="journal article" date="2020" name="Int. J. Syst. Evol. Microbiol.">
        <title>Description of Erysipelothrix piscisicarius sp. nov., an emergent fish pathogen, and assessment of virulence using a tiger barb (Puntigrus tetrazona) infection model.</title>
        <authorList>
            <person name="Pomaranski E.K."/>
            <person name="Griffin M.J."/>
            <person name="Camus A.C."/>
            <person name="Armwood A.R."/>
            <person name="Shelley J."/>
            <person name="Waldbieser G.C."/>
            <person name="LaFrentz B.R."/>
            <person name="Garcia J.C."/>
            <person name="Yanong R."/>
            <person name="Soto E."/>
        </authorList>
    </citation>
    <scope>NUCLEOTIDE SEQUENCE [LARGE SCALE GENOMIC DNA]</scope>
    <source>
        <strain evidence="8 9">15TAL0474</strain>
    </source>
</reference>
<dbReference type="EMBL" id="CP034234">
    <property type="protein sequence ID" value="AZK44633.1"/>
    <property type="molecule type" value="Genomic_DNA"/>
</dbReference>
<comment type="similarity">
    <text evidence="2">Belongs to the CDP-glycerol glycerophosphotransferase family.</text>
</comment>
<evidence type="ECO:0000256" key="5">
    <source>
        <dbReference type="ARBA" id="ARBA00022944"/>
    </source>
</evidence>
<keyword evidence="9" id="KW-1185">Reference proteome</keyword>
<dbReference type="RefSeq" id="WP_125164791.1">
    <property type="nucleotide sequence ID" value="NZ_CP034234.1"/>
</dbReference>
<dbReference type="PANTHER" id="PTHR37316:SF3">
    <property type="entry name" value="TEICHOIC ACID GLYCEROL-PHOSPHATE TRANSFERASE"/>
    <property type="match status" value="1"/>
</dbReference>
<dbReference type="SUPFAM" id="SSF53756">
    <property type="entry name" value="UDP-Glycosyltransferase/glycogen phosphorylase"/>
    <property type="match status" value="1"/>
</dbReference>
<evidence type="ECO:0000256" key="6">
    <source>
        <dbReference type="ARBA" id="ARBA00023136"/>
    </source>
</evidence>
<dbReference type="Pfam" id="PF04464">
    <property type="entry name" value="Glyphos_transf"/>
    <property type="match status" value="1"/>
</dbReference>
<evidence type="ECO:0000313" key="8">
    <source>
        <dbReference type="EMBL" id="AZK44633.1"/>
    </source>
</evidence>
<dbReference type="GO" id="GO:0019350">
    <property type="term" value="P:teichoic acid biosynthetic process"/>
    <property type="evidence" value="ECO:0007669"/>
    <property type="project" value="UniProtKB-KW"/>
</dbReference>
<organism evidence="8 9">
    <name type="scientific">Erysipelothrix piscisicarius</name>
    <dbReference type="NCBI Taxonomy" id="2485784"/>
    <lineage>
        <taxon>Bacteria</taxon>
        <taxon>Bacillati</taxon>
        <taxon>Bacillota</taxon>
        <taxon>Erysipelotrichia</taxon>
        <taxon>Erysipelotrichales</taxon>
        <taxon>Erysipelotrichaceae</taxon>
        <taxon>Erysipelothrix</taxon>
    </lineage>
</organism>
<name>A0A3Q8S840_9FIRM</name>
<keyword evidence="7" id="KW-1133">Transmembrane helix</keyword>
<protein>
    <submittedName>
        <fullName evidence="8">CDP-glycerol--glycerophosphate glycerophosphotransferase</fullName>
    </submittedName>
</protein>
<evidence type="ECO:0000256" key="3">
    <source>
        <dbReference type="ARBA" id="ARBA00022475"/>
    </source>
</evidence>
<dbReference type="InterPro" id="IPR043148">
    <property type="entry name" value="TagF_C"/>
</dbReference>
<accession>A0A3Q8S840</accession>
<evidence type="ECO:0000256" key="4">
    <source>
        <dbReference type="ARBA" id="ARBA00022679"/>
    </source>
</evidence>
<keyword evidence="4 8" id="KW-0808">Transferase</keyword>
<dbReference type="GO" id="GO:0047355">
    <property type="term" value="F:CDP-glycerol glycerophosphotransferase activity"/>
    <property type="evidence" value="ECO:0007669"/>
    <property type="project" value="InterPro"/>
</dbReference>